<dbReference type="Gene3D" id="1.10.1740.10">
    <property type="match status" value="1"/>
</dbReference>
<protein>
    <submittedName>
        <fullName evidence="2">RNA polymerase sigma factor, sigma-70 family</fullName>
    </submittedName>
</protein>
<sequence length="187" mass="20494">MPSLTFSEFEPLHRMAERMARGLCRRLGLPAHDAEDFAQDLLTDLLSRLPGFNSDLGDLGAFALTCFRHHAALLAHRTQRYRTLHHPTSLDDPLPDGGATVGAVLSEADGYGAWMGQQTDAFADVNRRLDLERIADVLTEEDAPLCAALARGNVDPARHAGLSRTTAFRRVREMRLRLRAAGIAPAA</sequence>
<accession>D5RGH5</accession>
<dbReference type="GO" id="GO:0003700">
    <property type="term" value="F:DNA-binding transcription factor activity"/>
    <property type="evidence" value="ECO:0007669"/>
    <property type="project" value="InterPro"/>
</dbReference>
<dbReference type="HOGENOM" id="CLU_1446618_0_0_5"/>
<gene>
    <name evidence="2" type="ORF">HMPREF0731_0184</name>
</gene>
<dbReference type="OrthoDB" id="7766037at2"/>
<name>D5RGH5_9PROT</name>
<evidence type="ECO:0000259" key="1">
    <source>
        <dbReference type="Pfam" id="PF04542"/>
    </source>
</evidence>
<evidence type="ECO:0000313" key="2">
    <source>
        <dbReference type="EMBL" id="EFH13589.1"/>
    </source>
</evidence>
<dbReference type="AlphaFoldDB" id="D5RGH5"/>
<evidence type="ECO:0000313" key="3">
    <source>
        <dbReference type="Proteomes" id="UP000005324"/>
    </source>
</evidence>
<dbReference type="GO" id="GO:0006352">
    <property type="term" value="P:DNA-templated transcription initiation"/>
    <property type="evidence" value="ECO:0007669"/>
    <property type="project" value="InterPro"/>
</dbReference>
<reference evidence="2 3" key="1">
    <citation type="submission" date="2010-04" db="EMBL/GenBank/DDBJ databases">
        <authorList>
            <person name="Qin X."/>
            <person name="Bachman B."/>
            <person name="Battles P."/>
            <person name="Bell A."/>
            <person name="Bess C."/>
            <person name="Bickham C."/>
            <person name="Chaboub L."/>
            <person name="Chen D."/>
            <person name="Coyle M."/>
            <person name="Deiros D.R."/>
            <person name="Dinh H."/>
            <person name="Forbes L."/>
            <person name="Fowler G."/>
            <person name="Francisco L."/>
            <person name="Fu Q."/>
            <person name="Gubbala S."/>
            <person name="Hale W."/>
            <person name="Han Y."/>
            <person name="Hemphill L."/>
            <person name="Highlander S.K."/>
            <person name="Hirani K."/>
            <person name="Hogues M."/>
            <person name="Jackson L."/>
            <person name="Jakkamsetti A."/>
            <person name="Javaid M."/>
            <person name="Jiang H."/>
            <person name="Korchina V."/>
            <person name="Kovar C."/>
            <person name="Lara F."/>
            <person name="Lee S."/>
            <person name="Mata R."/>
            <person name="Mathew T."/>
            <person name="Moen C."/>
            <person name="Morales K."/>
            <person name="Munidasa M."/>
            <person name="Nazareth L."/>
            <person name="Ngo R."/>
            <person name="Nguyen L."/>
            <person name="Okwuonu G."/>
            <person name="Ongeri F."/>
            <person name="Patil S."/>
            <person name="Petrosino J."/>
            <person name="Pham C."/>
            <person name="Pham P."/>
            <person name="Pu L.-L."/>
            <person name="Puazo M."/>
            <person name="Raj R."/>
            <person name="Reid J."/>
            <person name="Rouhana J."/>
            <person name="Saada N."/>
            <person name="Shang Y."/>
            <person name="Simmons D."/>
            <person name="Thornton R."/>
            <person name="Warren J."/>
            <person name="Weissenberger G."/>
            <person name="Zhang J."/>
            <person name="Zhang L."/>
            <person name="Zhou C."/>
            <person name="Zhu D."/>
            <person name="Muzny D."/>
            <person name="Worley K."/>
            <person name="Gibbs R."/>
        </authorList>
    </citation>
    <scope>NUCLEOTIDE SEQUENCE [LARGE SCALE GENOMIC DNA]</scope>
    <source>
        <strain evidence="2 3">ATCC 49957</strain>
    </source>
</reference>
<dbReference type="Pfam" id="PF04542">
    <property type="entry name" value="Sigma70_r2"/>
    <property type="match status" value="1"/>
</dbReference>
<dbReference type="SUPFAM" id="SSF88946">
    <property type="entry name" value="Sigma2 domain of RNA polymerase sigma factors"/>
    <property type="match status" value="1"/>
</dbReference>
<keyword evidence="3" id="KW-1185">Reference proteome</keyword>
<comment type="caution">
    <text evidence="2">The sequence shown here is derived from an EMBL/GenBank/DDBJ whole genome shotgun (WGS) entry which is preliminary data.</text>
</comment>
<dbReference type="RefSeq" id="WP_007005799.1">
    <property type="nucleotide sequence ID" value="NZ_GG770785.1"/>
</dbReference>
<dbReference type="InterPro" id="IPR007627">
    <property type="entry name" value="RNA_pol_sigma70_r2"/>
</dbReference>
<feature type="domain" description="RNA polymerase sigma-70 region 2" evidence="1">
    <location>
        <begin position="17"/>
        <end position="71"/>
    </location>
</feature>
<proteinExistence type="predicted"/>
<organism evidence="2 3">
    <name type="scientific">Pseudoroseomonas cervicalis ATCC 49957</name>
    <dbReference type="NCBI Taxonomy" id="525371"/>
    <lineage>
        <taxon>Bacteria</taxon>
        <taxon>Pseudomonadati</taxon>
        <taxon>Pseudomonadota</taxon>
        <taxon>Alphaproteobacteria</taxon>
        <taxon>Acetobacterales</taxon>
        <taxon>Roseomonadaceae</taxon>
        <taxon>Roseomonas</taxon>
    </lineage>
</organism>
<dbReference type="InterPro" id="IPR013325">
    <property type="entry name" value="RNA_pol_sigma_r2"/>
</dbReference>
<dbReference type="EMBL" id="ADVL01000035">
    <property type="protein sequence ID" value="EFH13589.1"/>
    <property type="molecule type" value="Genomic_DNA"/>
</dbReference>
<dbReference type="Proteomes" id="UP000005324">
    <property type="component" value="Unassembled WGS sequence"/>
</dbReference>